<evidence type="ECO:0000259" key="2">
    <source>
        <dbReference type="Pfam" id="PF00270"/>
    </source>
</evidence>
<dbReference type="SUPFAM" id="SSF52540">
    <property type="entry name" value="P-loop containing nucleoside triphosphate hydrolases"/>
    <property type="match status" value="2"/>
</dbReference>
<dbReference type="STRING" id="690307.A0A1L9WXY2"/>
<organism evidence="3 4">
    <name type="scientific">Aspergillus aculeatus (strain ATCC 16872 / CBS 172.66 / WB 5094)</name>
    <dbReference type="NCBI Taxonomy" id="690307"/>
    <lineage>
        <taxon>Eukaryota</taxon>
        <taxon>Fungi</taxon>
        <taxon>Dikarya</taxon>
        <taxon>Ascomycota</taxon>
        <taxon>Pezizomycotina</taxon>
        <taxon>Eurotiomycetes</taxon>
        <taxon>Eurotiomycetidae</taxon>
        <taxon>Eurotiales</taxon>
        <taxon>Aspergillaceae</taxon>
        <taxon>Aspergillus</taxon>
        <taxon>Aspergillus subgen. Circumdati</taxon>
    </lineage>
</organism>
<protein>
    <recommendedName>
        <fullName evidence="2">DEAD/DEAH-box helicase domain-containing protein</fullName>
    </recommendedName>
</protein>
<dbReference type="GO" id="GO:0005524">
    <property type="term" value="F:ATP binding"/>
    <property type="evidence" value="ECO:0007669"/>
    <property type="project" value="InterPro"/>
</dbReference>
<reference evidence="4" key="1">
    <citation type="journal article" date="2017" name="Genome Biol.">
        <title>Comparative genomics reveals high biological diversity and specific adaptations in the industrially and medically important fungal genus Aspergillus.</title>
        <authorList>
            <person name="de Vries R.P."/>
            <person name="Riley R."/>
            <person name="Wiebenga A."/>
            <person name="Aguilar-Osorio G."/>
            <person name="Amillis S."/>
            <person name="Uchima C.A."/>
            <person name="Anderluh G."/>
            <person name="Asadollahi M."/>
            <person name="Askin M."/>
            <person name="Barry K."/>
            <person name="Battaglia E."/>
            <person name="Bayram O."/>
            <person name="Benocci T."/>
            <person name="Braus-Stromeyer S.A."/>
            <person name="Caldana C."/>
            <person name="Canovas D."/>
            <person name="Cerqueira G.C."/>
            <person name="Chen F."/>
            <person name="Chen W."/>
            <person name="Choi C."/>
            <person name="Clum A."/>
            <person name="Dos Santos R.A."/>
            <person name="Damasio A.R."/>
            <person name="Diallinas G."/>
            <person name="Emri T."/>
            <person name="Fekete E."/>
            <person name="Flipphi M."/>
            <person name="Freyberg S."/>
            <person name="Gallo A."/>
            <person name="Gournas C."/>
            <person name="Habgood R."/>
            <person name="Hainaut M."/>
            <person name="Harispe M.L."/>
            <person name="Henrissat B."/>
            <person name="Hilden K.S."/>
            <person name="Hope R."/>
            <person name="Hossain A."/>
            <person name="Karabika E."/>
            <person name="Karaffa L."/>
            <person name="Karanyi Z."/>
            <person name="Krasevec N."/>
            <person name="Kuo A."/>
            <person name="Kusch H."/>
            <person name="LaButti K."/>
            <person name="Lagendijk E.L."/>
            <person name="Lapidus A."/>
            <person name="Levasseur A."/>
            <person name="Lindquist E."/>
            <person name="Lipzen A."/>
            <person name="Logrieco A.F."/>
            <person name="MacCabe A."/>
            <person name="Maekelae M.R."/>
            <person name="Malavazi I."/>
            <person name="Melin P."/>
            <person name="Meyer V."/>
            <person name="Mielnichuk N."/>
            <person name="Miskei M."/>
            <person name="Molnar A.P."/>
            <person name="Mule G."/>
            <person name="Ngan C.Y."/>
            <person name="Orejas M."/>
            <person name="Orosz E."/>
            <person name="Ouedraogo J.P."/>
            <person name="Overkamp K.M."/>
            <person name="Park H.-S."/>
            <person name="Perrone G."/>
            <person name="Piumi F."/>
            <person name="Punt P.J."/>
            <person name="Ram A.F."/>
            <person name="Ramon A."/>
            <person name="Rauscher S."/>
            <person name="Record E."/>
            <person name="Riano-Pachon D.M."/>
            <person name="Robert V."/>
            <person name="Roehrig J."/>
            <person name="Ruller R."/>
            <person name="Salamov A."/>
            <person name="Salih N.S."/>
            <person name="Samson R.A."/>
            <person name="Sandor E."/>
            <person name="Sanguinetti M."/>
            <person name="Schuetze T."/>
            <person name="Sepcic K."/>
            <person name="Shelest E."/>
            <person name="Sherlock G."/>
            <person name="Sophianopoulou V."/>
            <person name="Squina F.M."/>
            <person name="Sun H."/>
            <person name="Susca A."/>
            <person name="Todd R.B."/>
            <person name="Tsang A."/>
            <person name="Unkles S.E."/>
            <person name="van de Wiele N."/>
            <person name="van Rossen-Uffink D."/>
            <person name="Oliveira J.V."/>
            <person name="Vesth T.C."/>
            <person name="Visser J."/>
            <person name="Yu J.-H."/>
            <person name="Zhou M."/>
            <person name="Andersen M.R."/>
            <person name="Archer D.B."/>
            <person name="Baker S.E."/>
            <person name="Benoit I."/>
            <person name="Brakhage A.A."/>
            <person name="Braus G.H."/>
            <person name="Fischer R."/>
            <person name="Frisvad J.C."/>
            <person name="Goldman G.H."/>
            <person name="Houbraken J."/>
            <person name="Oakley B."/>
            <person name="Pocsi I."/>
            <person name="Scazzocchio C."/>
            <person name="Seiboth B."/>
            <person name="vanKuyk P.A."/>
            <person name="Wortman J."/>
            <person name="Dyer P.S."/>
            <person name="Grigoriev I.V."/>
        </authorList>
    </citation>
    <scope>NUCLEOTIDE SEQUENCE [LARGE SCALE GENOMIC DNA]</scope>
    <source>
        <strain evidence="4">ATCC 16872 / CBS 172.66 / WB 5094</strain>
    </source>
</reference>
<evidence type="ECO:0000313" key="4">
    <source>
        <dbReference type="Proteomes" id="UP000184546"/>
    </source>
</evidence>
<dbReference type="Pfam" id="PF00270">
    <property type="entry name" value="DEAD"/>
    <property type="match status" value="1"/>
</dbReference>
<gene>
    <name evidence="3" type="ORF">ASPACDRAFT_59805</name>
</gene>
<feature type="region of interest" description="Disordered" evidence="1">
    <location>
        <begin position="346"/>
        <end position="383"/>
    </location>
</feature>
<sequence>MASTAPDYAINPEHCLTGRTTAALLTVVFARSKSTIFVTSTKEAAVQAAGIGNIIALSHGTLTVSCLVGLGGPASPLSSTREAQRLIVTTPGKLFKDLRNREIVPEDVSTVILDEGDTLLDTESGCGHHCPLALQSLSAASPTLLVISNTTMPIPAAMQAYHSQLVTIESPDLWKKRGNINYLLSPKSTRFEEIRKLLSEAGDKKPATTLLAAETIAQAESLQKFLGNKFTLVHSRLLDDVRFERVTQFNKGQISLIGCRVPSSGPELAVAQLVMFFEPPARWGDLADLLEKLDDHGNLYICYDPEILEETNRIRAVQANFESAKKGQMITNQSGGRRLDPIRRVPVTGIPRRRPSGSLSRIELSKTAVPTDDGGISTSKVPH</sequence>
<dbReference type="AlphaFoldDB" id="A0A1L9WXY2"/>
<evidence type="ECO:0000256" key="1">
    <source>
        <dbReference type="SAM" id="MobiDB-lite"/>
    </source>
</evidence>
<name>A0A1L9WXY2_ASPA1</name>
<dbReference type="RefSeq" id="XP_020057342.1">
    <property type="nucleotide sequence ID" value="XM_020203489.1"/>
</dbReference>
<dbReference type="InterPro" id="IPR011545">
    <property type="entry name" value="DEAD/DEAH_box_helicase_dom"/>
</dbReference>
<feature type="domain" description="DEAD/DEAH-box helicase" evidence="2">
    <location>
        <begin position="17"/>
        <end position="150"/>
    </location>
</feature>
<evidence type="ECO:0000313" key="3">
    <source>
        <dbReference type="EMBL" id="OJK01003.1"/>
    </source>
</evidence>
<dbReference type="GeneID" id="30977303"/>
<accession>A0A1L9WXY2</accession>
<dbReference type="GO" id="GO:0003676">
    <property type="term" value="F:nucleic acid binding"/>
    <property type="evidence" value="ECO:0007669"/>
    <property type="project" value="InterPro"/>
</dbReference>
<keyword evidence="4" id="KW-1185">Reference proteome</keyword>
<dbReference type="EMBL" id="KV878975">
    <property type="protein sequence ID" value="OJK01003.1"/>
    <property type="molecule type" value="Genomic_DNA"/>
</dbReference>
<dbReference type="Proteomes" id="UP000184546">
    <property type="component" value="Unassembled WGS sequence"/>
</dbReference>
<dbReference type="InterPro" id="IPR027417">
    <property type="entry name" value="P-loop_NTPase"/>
</dbReference>
<proteinExistence type="predicted"/>
<dbReference type="Gene3D" id="3.40.50.300">
    <property type="entry name" value="P-loop containing nucleotide triphosphate hydrolases"/>
    <property type="match status" value="1"/>
</dbReference>
<dbReference type="VEuPathDB" id="FungiDB:ASPACDRAFT_59805"/>